<evidence type="ECO:0000313" key="4">
    <source>
        <dbReference type="Proteomes" id="UP001230496"/>
    </source>
</evidence>
<keyword evidence="3" id="KW-0328">Glycosyltransferase</keyword>
<evidence type="ECO:0000259" key="2">
    <source>
        <dbReference type="Pfam" id="PF13439"/>
    </source>
</evidence>
<dbReference type="Pfam" id="PF00534">
    <property type="entry name" value="Glycos_transf_1"/>
    <property type="match status" value="1"/>
</dbReference>
<evidence type="ECO:0000313" key="3">
    <source>
        <dbReference type="EMBL" id="WKK74514.1"/>
    </source>
</evidence>
<dbReference type="Proteomes" id="UP001230496">
    <property type="component" value="Chromosome"/>
</dbReference>
<dbReference type="AlphaFoldDB" id="A0AA49GD52"/>
<dbReference type="EMBL" id="CP129971">
    <property type="protein sequence ID" value="WKK74514.1"/>
    <property type="molecule type" value="Genomic_DNA"/>
</dbReference>
<keyword evidence="3" id="KW-0808">Transferase</keyword>
<dbReference type="InterPro" id="IPR028098">
    <property type="entry name" value="Glyco_trans_4-like_N"/>
</dbReference>
<dbReference type="CDD" id="cd03801">
    <property type="entry name" value="GT4_PimA-like"/>
    <property type="match status" value="1"/>
</dbReference>
<dbReference type="PANTHER" id="PTHR12526:SF627">
    <property type="entry name" value="D-RHAMNOSYLTRANSFERASE WBPZ"/>
    <property type="match status" value="1"/>
</dbReference>
<feature type="domain" description="Glycosyltransferase subfamily 4-like N-terminal" evidence="2">
    <location>
        <begin position="14"/>
        <end position="183"/>
    </location>
</feature>
<keyword evidence="4" id="KW-1185">Reference proteome</keyword>
<dbReference type="Gene3D" id="3.40.50.2000">
    <property type="entry name" value="Glycogen Phosphorylase B"/>
    <property type="match status" value="2"/>
</dbReference>
<protein>
    <submittedName>
        <fullName evidence="3">Glycosyltransferase family 4 protein</fullName>
        <ecNumber evidence="3">2.4.-.-</ecNumber>
    </submittedName>
</protein>
<dbReference type="KEGG" id="msaa:QYS49_22690"/>
<dbReference type="EC" id="2.4.-.-" evidence="3"/>
<gene>
    <name evidence="3" type="ORF">QYS49_22690</name>
</gene>
<dbReference type="GO" id="GO:0016757">
    <property type="term" value="F:glycosyltransferase activity"/>
    <property type="evidence" value="ECO:0007669"/>
    <property type="project" value="UniProtKB-KW"/>
</dbReference>
<organism evidence="3 4">
    <name type="scientific">Marivirga salinarum</name>
    <dbReference type="NCBI Taxonomy" id="3059078"/>
    <lineage>
        <taxon>Bacteria</taxon>
        <taxon>Pseudomonadati</taxon>
        <taxon>Bacteroidota</taxon>
        <taxon>Cytophagia</taxon>
        <taxon>Cytophagales</taxon>
        <taxon>Marivirgaceae</taxon>
        <taxon>Marivirga</taxon>
    </lineage>
</organism>
<sequence>MKILFIQKEGGIFGAEQFQLRTIPALLKAGTEVEFLRLYTDHQLGKDSPFVQQLNDLGVNVYQVKITNIPRPSQFFQIKNIIKNGEYDLVHTHLIHADLYGAVVKKFLLPKMKLISTKHGYEEDYNNRFGFDPSYKRKDLYWRINKFSESVANKSFAISDGLRDLFINTGISKSEKLDRIHYGFEMKDFIPDDNRDKYRFAKHQLVIAGRLVGFKGHRYALESLTIIKKDFPEIQLLVIGIGELEEELKAYTAKLGLEENVSFLGFSDQVQNFMYHSDVVLTPSIAEGFGVVFLEAINQNTPIAAFDVPAGNEVLPKEYHEFLAKPFNVEEYAKKIKLMLEEPHKLDNAIKAAEDRMLTYFQLDRMINEMIKFYQEVIKN</sequence>
<feature type="domain" description="Glycosyl transferase family 1" evidence="1">
    <location>
        <begin position="202"/>
        <end position="355"/>
    </location>
</feature>
<accession>A0AA49GD52</accession>
<proteinExistence type="predicted"/>
<dbReference type="SUPFAM" id="SSF53756">
    <property type="entry name" value="UDP-Glycosyltransferase/glycogen phosphorylase"/>
    <property type="match status" value="1"/>
</dbReference>
<reference evidence="3 4" key="1">
    <citation type="submission" date="2023-08" db="EMBL/GenBank/DDBJ databases">
        <title>Comparative genomics and taxonomic characterization of three novel marine species of genus Marivirga.</title>
        <authorList>
            <person name="Muhammad N."/>
            <person name="Kim S.-G."/>
        </authorList>
    </citation>
    <scope>NUCLEOTIDE SEQUENCE [LARGE SCALE GENOMIC DNA]</scope>
    <source>
        <strain evidence="3 4">BDSF4-3</strain>
    </source>
</reference>
<dbReference type="PANTHER" id="PTHR12526">
    <property type="entry name" value="GLYCOSYLTRANSFERASE"/>
    <property type="match status" value="1"/>
</dbReference>
<dbReference type="Pfam" id="PF13439">
    <property type="entry name" value="Glyco_transf_4"/>
    <property type="match status" value="1"/>
</dbReference>
<dbReference type="InterPro" id="IPR001296">
    <property type="entry name" value="Glyco_trans_1"/>
</dbReference>
<evidence type="ECO:0000259" key="1">
    <source>
        <dbReference type="Pfam" id="PF00534"/>
    </source>
</evidence>
<dbReference type="RefSeq" id="WP_308347495.1">
    <property type="nucleotide sequence ID" value="NZ_CP129971.1"/>
</dbReference>
<name>A0AA49GD52_9BACT</name>